<evidence type="ECO:0000313" key="2">
    <source>
        <dbReference type="Proteomes" id="UP000478148"/>
    </source>
</evidence>
<reference evidence="1 2" key="1">
    <citation type="submission" date="2020-02" db="EMBL/GenBank/DDBJ databases">
        <title>Draft Genome Sequence of Verrucosispora sp. Strain CWR15, Isolated from Gulf of Mexico Sponge.</title>
        <authorList>
            <person name="Kennedy S.J."/>
            <person name="Cella E."/>
            <person name="Azarian T."/>
            <person name="Baker B.J."/>
            <person name="Shaw L.N."/>
        </authorList>
    </citation>
    <scope>NUCLEOTIDE SEQUENCE [LARGE SCALE GENOMIC DNA]</scope>
    <source>
        <strain evidence="1 2">CWR15</strain>
    </source>
</reference>
<accession>A0A6M1LBI0</accession>
<dbReference type="Proteomes" id="UP000478148">
    <property type="component" value="Unassembled WGS sequence"/>
</dbReference>
<keyword evidence="2" id="KW-1185">Reference proteome</keyword>
<comment type="caution">
    <text evidence="1">The sequence shown here is derived from an EMBL/GenBank/DDBJ whole genome shotgun (WGS) entry which is preliminary data.</text>
</comment>
<proteinExistence type="predicted"/>
<sequence>MPTQKLADGTVVDYDAAGRILRQQLPDGTVFDQFTADGRPTRGSIPGSGQVSISYASDGSSIWSYADGMQVFRDPDGDVVRQQTPDGAVFDRFTVDGRPTHGVLPDADGGAPQEVSISYGGDGNSTWSYADGSMVDRDVAGGVTRQVTSDGAVFDRFNGDGAPIHGTVGGQSVDIAYQADGGSVWSYGNGTTVTRDSGGAVVGEVTSDGAAFDAFVGEGRPTHGVIDGQSVGISYAVDGASSWSFADGSTVVRDAEGDVVRQTTADGAVFDAFAVDGRPTRGTIDGQQVDISYGGDGSSTYRFADGMTVERDAVGDVVRMATPEGVVFNRFNGDGAPTHGTVNGQSVDIAYQADGGSVWSYGDGTTVTRDFDGVVVRQETPDGAVFDVFDGEGRPTHGIVGGQEVGITYSGAGSSTWSYADGTVTVQNADGDPVRQTTADGAVFDRFDGQGQPTHGTVGGLSVDISYAADGASTWSYADGSTVARNAEGDVVRQTTADGAVFDAFTTDGRPTRGTIDGQQVDISYGGDGSSTYRFADGSMVERNAAGDLTRQGTADGAVFDRFTADGRPTHGTLPGAGGGAPQQVDISYGRDGSSTYRFADGTTVERDADGDVVRMTTSEGAVFDRFNGDGAPTHGTVNGQSVSIAYQPDGGSVWTFGDGTVVERDAGGVVVRQETPDGAVFDVFDGEGRPTHGVVGGQSVGIAYADDGSSIWTYDGDGTRVYRTPDGNVTKQVMADGTTYDRFDADGRPTHGMVPARDGQPAQEFSTVYAPDGSSTWKYGDGAVVQRNGAGDVVAMQSGGWTFNTFDDQGRPTAGKEDGTGTTVAVVYANDGSSVWTYNDGTIVTRDPDGDVATMQSNGWTYDEFDGQGRPIHGFDGNGNTVDIRYRSDGIIESRFGDGTVVGTDRDGRPVYQIVDGEYAEFAVEIPKLGEAIKTITRERDVIEGDLRLIRMWFEEMIGIVWVSPSGAKYQELARDINKLADDTKGLLDDAILAMQKSYDNYVGAEGTNTGNLTNTKN</sequence>
<protein>
    <submittedName>
        <fullName evidence="1">Uncharacterized protein</fullName>
    </submittedName>
</protein>
<evidence type="ECO:0000313" key="1">
    <source>
        <dbReference type="EMBL" id="NGM15658.1"/>
    </source>
</evidence>
<organism evidence="1 2">
    <name type="scientific">Verrucosispora sioxanthis</name>
    <dbReference type="NCBI Taxonomy" id="2499994"/>
    <lineage>
        <taxon>Bacteria</taxon>
        <taxon>Bacillati</taxon>
        <taxon>Actinomycetota</taxon>
        <taxon>Actinomycetes</taxon>
        <taxon>Micromonosporales</taxon>
        <taxon>Micromonosporaceae</taxon>
        <taxon>Micromonospora</taxon>
    </lineage>
</organism>
<gene>
    <name evidence="1" type="ORF">ENC19_24990</name>
</gene>
<dbReference type="RefSeq" id="WP_164449500.1">
    <property type="nucleotide sequence ID" value="NZ_SAIY01000010.1"/>
</dbReference>
<name>A0A6M1LBI0_9ACTN</name>
<dbReference type="AlphaFoldDB" id="A0A6M1LBI0"/>
<dbReference type="Gene3D" id="2.60.450.20">
    <property type="match status" value="3"/>
</dbReference>
<dbReference type="EMBL" id="SAIY01000010">
    <property type="protein sequence ID" value="NGM15658.1"/>
    <property type="molecule type" value="Genomic_DNA"/>
</dbReference>
<dbReference type="InterPro" id="IPR047002">
    <property type="entry name" value="Tcp10_C_sf"/>
</dbReference>